<dbReference type="InterPro" id="IPR010982">
    <property type="entry name" value="Lambda_DNA-bd_dom_sf"/>
</dbReference>
<evidence type="ECO:0000313" key="4">
    <source>
        <dbReference type="Proteomes" id="UP000285610"/>
    </source>
</evidence>
<dbReference type="PANTHER" id="PTHR46558:SF4">
    <property type="entry name" value="DNA-BIDING PHAGE PROTEIN"/>
    <property type="match status" value="1"/>
</dbReference>
<organism evidence="3 4">
    <name type="scientific">Mediterraneibacter gnavus</name>
    <name type="common">Ruminococcus gnavus</name>
    <dbReference type="NCBI Taxonomy" id="33038"/>
    <lineage>
        <taxon>Bacteria</taxon>
        <taxon>Bacillati</taxon>
        <taxon>Bacillota</taxon>
        <taxon>Clostridia</taxon>
        <taxon>Lachnospirales</taxon>
        <taxon>Lachnospiraceae</taxon>
        <taxon>Mediterraneibacter</taxon>
    </lineage>
</organism>
<proteinExistence type="predicted"/>
<accession>A0A415S7H0</accession>
<dbReference type="AlphaFoldDB" id="A0A415S7H0"/>
<evidence type="ECO:0000313" key="3">
    <source>
        <dbReference type="EMBL" id="RHM72770.1"/>
    </source>
</evidence>
<gene>
    <name evidence="3" type="ORF">DWZ50_13230</name>
</gene>
<reference evidence="3 4" key="1">
    <citation type="submission" date="2018-08" db="EMBL/GenBank/DDBJ databases">
        <title>A genome reference for cultivated species of the human gut microbiota.</title>
        <authorList>
            <person name="Zou Y."/>
            <person name="Xue W."/>
            <person name="Luo G."/>
        </authorList>
    </citation>
    <scope>NUCLEOTIDE SEQUENCE [LARGE SCALE GENOMIC DNA]</scope>
    <source>
        <strain evidence="3 4">AF33-12</strain>
    </source>
</reference>
<evidence type="ECO:0000259" key="2">
    <source>
        <dbReference type="PROSITE" id="PS50943"/>
    </source>
</evidence>
<name>A0A415S7H0_MEDGN</name>
<dbReference type="RefSeq" id="WP_118444964.1">
    <property type="nucleotide sequence ID" value="NZ_DAWDPA010000025.1"/>
</dbReference>
<dbReference type="SMART" id="SM00530">
    <property type="entry name" value="HTH_XRE"/>
    <property type="match status" value="1"/>
</dbReference>
<dbReference type="PANTHER" id="PTHR46558">
    <property type="entry name" value="TRACRIPTIONAL REGULATORY PROTEIN-RELATED-RELATED"/>
    <property type="match status" value="1"/>
</dbReference>
<comment type="caution">
    <text evidence="3">The sequence shown here is derived from an EMBL/GenBank/DDBJ whole genome shotgun (WGS) entry which is preliminary data.</text>
</comment>
<evidence type="ECO:0000256" key="1">
    <source>
        <dbReference type="ARBA" id="ARBA00023125"/>
    </source>
</evidence>
<keyword evidence="1" id="KW-0238">DNA-binding</keyword>
<protein>
    <submittedName>
        <fullName evidence="3">XRE family transcriptional regulator</fullName>
    </submittedName>
</protein>
<sequence>MGNDKYIMIGNNIRRFRKKNSYSQEKLAELLDISTNHLHRIENAKTHISLPLLLKVAEVFNVEITDFFREEYEVKKEILKEIEEILAKSNDIEKEIIRQTVCNLYHTLKSVRV</sequence>
<dbReference type="EMBL" id="QRQE01000035">
    <property type="protein sequence ID" value="RHM72770.1"/>
    <property type="molecule type" value="Genomic_DNA"/>
</dbReference>
<dbReference type="PROSITE" id="PS50943">
    <property type="entry name" value="HTH_CROC1"/>
    <property type="match status" value="1"/>
</dbReference>
<dbReference type="Proteomes" id="UP000285610">
    <property type="component" value="Unassembled WGS sequence"/>
</dbReference>
<feature type="domain" description="HTH cro/C1-type" evidence="2">
    <location>
        <begin position="13"/>
        <end position="67"/>
    </location>
</feature>
<dbReference type="CDD" id="cd00093">
    <property type="entry name" value="HTH_XRE"/>
    <property type="match status" value="1"/>
</dbReference>
<dbReference type="GO" id="GO:0003677">
    <property type="term" value="F:DNA binding"/>
    <property type="evidence" value="ECO:0007669"/>
    <property type="project" value="UniProtKB-KW"/>
</dbReference>
<dbReference type="Pfam" id="PF01381">
    <property type="entry name" value="HTH_3"/>
    <property type="match status" value="1"/>
</dbReference>
<dbReference type="SUPFAM" id="SSF47413">
    <property type="entry name" value="lambda repressor-like DNA-binding domains"/>
    <property type="match status" value="1"/>
</dbReference>
<dbReference type="Gene3D" id="1.10.260.40">
    <property type="entry name" value="lambda repressor-like DNA-binding domains"/>
    <property type="match status" value="1"/>
</dbReference>
<dbReference type="InterPro" id="IPR001387">
    <property type="entry name" value="Cro/C1-type_HTH"/>
</dbReference>